<gene>
    <name evidence="1" type="ORF">METZ01_LOCUS76988</name>
</gene>
<dbReference type="InterPro" id="IPR004564">
    <property type="entry name" value="OM_lipoprot_carrier_LolA-like"/>
</dbReference>
<sequence length="139" mass="16318">MLDVTRIFDGDKLYTISPDDEEVTISTQNPDDESTITPNKMLYFYEEGYNFEMDIVQYVGRKKIQYIKLIPMDSDAEIKYILLGVDIEFSQIYKVIETGVNDTQTTIAIVDFEVNLPLEESLFVFDKEKYKDYYMNILD</sequence>
<protein>
    <submittedName>
        <fullName evidence="1">Uncharacterized protein</fullName>
    </submittedName>
</protein>
<name>A0A381U817_9ZZZZ</name>
<dbReference type="EMBL" id="UINC01005880">
    <property type="protein sequence ID" value="SVA24134.1"/>
    <property type="molecule type" value="Genomic_DNA"/>
</dbReference>
<dbReference type="SUPFAM" id="SSF89392">
    <property type="entry name" value="Prokaryotic lipoproteins and lipoprotein localization factors"/>
    <property type="match status" value="1"/>
</dbReference>
<dbReference type="Pfam" id="PF03548">
    <property type="entry name" value="LolA"/>
    <property type="match status" value="1"/>
</dbReference>
<dbReference type="CDD" id="cd16325">
    <property type="entry name" value="LolA"/>
    <property type="match status" value="1"/>
</dbReference>
<dbReference type="InterPro" id="IPR029046">
    <property type="entry name" value="LolA/LolB/LppX"/>
</dbReference>
<accession>A0A381U817</accession>
<evidence type="ECO:0000313" key="1">
    <source>
        <dbReference type="EMBL" id="SVA24134.1"/>
    </source>
</evidence>
<dbReference type="Gene3D" id="2.50.20.10">
    <property type="entry name" value="Lipoprotein localisation LolA/LolB/LppX"/>
    <property type="match status" value="1"/>
</dbReference>
<reference evidence="1" key="1">
    <citation type="submission" date="2018-05" db="EMBL/GenBank/DDBJ databases">
        <authorList>
            <person name="Lanie J.A."/>
            <person name="Ng W.-L."/>
            <person name="Kazmierczak K.M."/>
            <person name="Andrzejewski T.M."/>
            <person name="Davidsen T.M."/>
            <person name="Wayne K.J."/>
            <person name="Tettelin H."/>
            <person name="Glass J.I."/>
            <person name="Rusch D."/>
            <person name="Podicherti R."/>
            <person name="Tsui H.-C.T."/>
            <person name="Winkler M.E."/>
        </authorList>
    </citation>
    <scope>NUCLEOTIDE SEQUENCE</scope>
</reference>
<proteinExistence type="predicted"/>
<organism evidence="1">
    <name type="scientific">marine metagenome</name>
    <dbReference type="NCBI Taxonomy" id="408172"/>
    <lineage>
        <taxon>unclassified sequences</taxon>
        <taxon>metagenomes</taxon>
        <taxon>ecological metagenomes</taxon>
    </lineage>
</organism>
<dbReference type="AlphaFoldDB" id="A0A381U817"/>